<dbReference type="EMBL" id="BMWX01000001">
    <property type="protein sequence ID" value="GGZ12920.1"/>
    <property type="molecule type" value="Genomic_DNA"/>
</dbReference>
<comment type="caution">
    <text evidence="1">The sequence shown here is derived from an EMBL/GenBank/DDBJ whole genome shotgun (WGS) entry which is preliminary data.</text>
</comment>
<sequence length="121" mass="13657">MVEVEQWPEYLGDGEHYMKIPNRKESYFKLIHPDQLADILALWTMPVVTTVETGLCVIAVITFENSTPHLRSATGYNRTKSLVLAGGEPMPGKIFLSATPIEATPYDYRPERVAFALLCRE</sequence>
<dbReference type="Proteomes" id="UP000619457">
    <property type="component" value="Unassembled WGS sequence"/>
</dbReference>
<reference evidence="1" key="1">
    <citation type="journal article" date="2014" name="Int. J. Syst. Evol. Microbiol.">
        <title>Complete genome sequence of Corynebacterium casei LMG S-19264T (=DSM 44701T), isolated from a smear-ripened cheese.</title>
        <authorList>
            <consortium name="US DOE Joint Genome Institute (JGI-PGF)"/>
            <person name="Walter F."/>
            <person name="Albersmeier A."/>
            <person name="Kalinowski J."/>
            <person name="Ruckert C."/>
        </authorList>
    </citation>
    <scope>NUCLEOTIDE SEQUENCE</scope>
    <source>
        <strain evidence="1">KCTC 12368</strain>
    </source>
</reference>
<proteinExistence type="predicted"/>
<evidence type="ECO:0000313" key="2">
    <source>
        <dbReference type="Proteomes" id="UP000619457"/>
    </source>
</evidence>
<keyword evidence="2" id="KW-1185">Reference proteome</keyword>
<protein>
    <submittedName>
        <fullName evidence="1">Uncharacterized protein</fullName>
    </submittedName>
</protein>
<organism evidence="1 2">
    <name type="scientific">Echinicola pacifica</name>
    <dbReference type="NCBI Taxonomy" id="346377"/>
    <lineage>
        <taxon>Bacteria</taxon>
        <taxon>Pseudomonadati</taxon>
        <taxon>Bacteroidota</taxon>
        <taxon>Cytophagia</taxon>
        <taxon>Cytophagales</taxon>
        <taxon>Cyclobacteriaceae</taxon>
        <taxon>Echinicola</taxon>
    </lineage>
</organism>
<dbReference type="AlphaFoldDB" id="A0A918UIL6"/>
<accession>A0A918UIL6</accession>
<reference evidence="1" key="2">
    <citation type="submission" date="2020-09" db="EMBL/GenBank/DDBJ databases">
        <authorList>
            <person name="Sun Q."/>
            <person name="Kim S."/>
        </authorList>
    </citation>
    <scope>NUCLEOTIDE SEQUENCE</scope>
    <source>
        <strain evidence="1">KCTC 12368</strain>
    </source>
</reference>
<gene>
    <name evidence="1" type="ORF">GCM10007049_00810</name>
</gene>
<name>A0A918UIL6_9BACT</name>
<evidence type="ECO:0000313" key="1">
    <source>
        <dbReference type="EMBL" id="GGZ12920.1"/>
    </source>
</evidence>